<dbReference type="PANTHER" id="PTHR35803">
    <property type="entry name" value="GLUCAN 1,4-ALPHA-GLUCOSIDASE SUSB-RELATED"/>
    <property type="match status" value="1"/>
</dbReference>
<sequence>MHTTLVKQLALYVTMYSPLQMAADLPENYEAHQDAFQFIKDVGVDWDDTKILEAEPGDYITIARKEKGKANWFIGAITDENSRQSLISLSFLDKGKKYATIIYKDGKDADWKTNPEAYTIEKRIVTSSSTLKLNLAKGGGAAISLIPVR</sequence>
<dbReference type="Proteomes" id="UP000014174">
    <property type="component" value="Unassembled WGS sequence"/>
</dbReference>
<feature type="domain" description="Glycosyl-hydrolase 97 C-terminal oligomerisation" evidence="1">
    <location>
        <begin position="45"/>
        <end position="145"/>
    </location>
</feature>
<dbReference type="PANTHER" id="PTHR35803:SF1">
    <property type="entry name" value="GLUCAN 1,4-ALPHA-GLUCOSIDASE SUSB"/>
    <property type="match status" value="1"/>
</dbReference>
<dbReference type="AlphaFoldDB" id="R9GU09"/>
<evidence type="ECO:0000313" key="3">
    <source>
        <dbReference type="Proteomes" id="UP000014174"/>
    </source>
</evidence>
<dbReference type="RefSeq" id="WP_016194905.1">
    <property type="nucleotide sequence ID" value="NZ_AQPN01000063.1"/>
</dbReference>
<dbReference type="EMBL" id="AQPN01000063">
    <property type="protein sequence ID" value="EOR95181.1"/>
    <property type="molecule type" value="Genomic_DNA"/>
</dbReference>
<gene>
    <name evidence="2" type="ORF">ADIARSV_1669</name>
</gene>
<dbReference type="STRING" id="1150600.ADIARSV_1669"/>
<dbReference type="InterPro" id="IPR052720">
    <property type="entry name" value="Glycosyl_hydrolase_97"/>
</dbReference>
<reference evidence="2 3" key="1">
    <citation type="journal article" date="2013" name="Genome Announc.">
        <title>Draft Genome Sequence of Arcticibacter svalbardensis Strain MN12-7T, a Member of the Family Sphingobacteriaceae Isolated from an Arctic Soil Sample.</title>
        <authorList>
            <person name="Shivaji S."/>
            <person name="Ara S."/>
            <person name="Prasad S."/>
            <person name="Manasa B.P."/>
            <person name="Begum Z."/>
            <person name="Singh A."/>
            <person name="Kumar Pinnaka A."/>
        </authorList>
    </citation>
    <scope>NUCLEOTIDE SEQUENCE [LARGE SCALE GENOMIC DNA]</scope>
    <source>
        <strain evidence="2 3">MN12-7</strain>
    </source>
</reference>
<dbReference type="GO" id="GO:0004558">
    <property type="term" value="F:alpha-1,4-glucosidase activity"/>
    <property type="evidence" value="ECO:0007669"/>
    <property type="project" value="UniProtKB-EC"/>
</dbReference>
<dbReference type="eggNOG" id="COG2819">
    <property type="taxonomic scope" value="Bacteria"/>
</dbReference>
<evidence type="ECO:0000313" key="2">
    <source>
        <dbReference type="EMBL" id="EOR95181.1"/>
    </source>
</evidence>
<keyword evidence="2" id="KW-0378">Hydrolase</keyword>
<keyword evidence="2" id="KW-0326">Glycosidase</keyword>
<dbReference type="Gene3D" id="3.20.20.70">
    <property type="entry name" value="Aldolase class I"/>
    <property type="match status" value="1"/>
</dbReference>
<keyword evidence="3" id="KW-1185">Reference proteome</keyword>
<accession>R9GU09</accession>
<dbReference type="PATRIC" id="fig|1150600.3.peg.1642"/>
<dbReference type="InterPro" id="IPR013785">
    <property type="entry name" value="Aldolase_TIM"/>
</dbReference>
<organism evidence="2 3">
    <name type="scientific">Arcticibacter svalbardensis MN12-7</name>
    <dbReference type="NCBI Taxonomy" id="1150600"/>
    <lineage>
        <taxon>Bacteria</taxon>
        <taxon>Pseudomonadati</taxon>
        <taxon>Bacteroidota</taxon>
        <taxon>Sphingobacteriia</taxon>
        <taxon>Sphingobacteriales</taxon>
        <taxon>Sphingobacteriaceae</taxon>
        <taxon>Arcticibacter</taxon>
    </lineage>
</organism>
<dbReference type="Pfam" id="PF14509">
    <property type="entry name" value="GH97_C"/>
    <property type="match status" value="1"/>
</dbReference>
<dbReference type="InterPro" id="IPR029483">
    <property type="entry name" value="GH97_C"/>
</dbReference>
<comment type="caution">
    <text evidence="2">The sequence shown here is derived from an EMBL/GenBank/DDBJ whole genome shotgun (WGS) entry which is preliminary data.</text>
</comment>
<dbReference type="EC" id="3.2.1.20" evidence="2"/>
<proteinExistence type="predicted"/>
<evidence type="ECO:0000259" key="1">
    <source>
        <dbReference type="Pfam" id="PF14509"/>
    </source>
</evidence>
<protein>
    <submittedName>
        <fullName evidence="2">Alpha-glucosidase SusB</fullName>
        <ecNumber evidence="2">3.2.1.20</ecNumber>
    </submittedName>
</protein>
<name>R9GU09_9SPHI</name>